<dbReference type="AlphaFoldDB" id="A0A2H0N4X2"/>
<evidence type="ECO:0000313" key="2">
    <source>
        <dbReference type="Proteomes" id="UP000229600"/>
    </source>
</evidence>
<sequence length="149" mass="17567">MSEYILTQSIIEKSESNTWGPAKNEWELDSIFDSDEQETCACGHFPIKEVCVLRNIQNQNSLNVGNCCVKKFMKNIDSDKIFRAKKKVMEDITNAFNEATIMFAHKKGWLNDWEKKFYLDTWRKRKPTENQLKKRVIVNRKILTNLNTE</sequence>
<dbReference type="EMBL" id="PCWN01000007">
    <property type="protein sequence ID" value="PIR03950.1"/>
    <property type="molecule type" value="Genomic_DNA"/>
</dbReference>
<proteinExistence type="predicted"/>
<protein>
    <submittedName>
        <fullName evidence="1">Uncharacterized protein</fullName>
    </submittedName>
</protein>
<name>A0A2H0N4X2_9BACT</name>
<dbReference type="Proteomes" id="UP000229600">
    <property type="component" value="Unassembled WGS sequence"/>
</dbReference>
<evidence type="ECO:0000313" key="1">
    <source>
        <dbReference type="EMBL" id="PIR03950.1"/>
    </source>
</evidence>
<reference evidence="1 2" key="1">
    <citation type="submission" date="2017-09" db="EMBL/GenBank/DDBJ databases">
        <title>Depth-based differentiation of microbial function through sediment-hosted aquifers and enrichment of novel symbionts in the deep terrestrial subsurface.</title>
        <authorList>
            <person name="Probst A.J."/>
            <person name="Ladd B."/>
            <person name="Jarett J.K."/>
            <person name="Geller-Mcgrath D.E."/>
            <person name="Sieber C.M."/>
            <person name="Emerson J.B."/>
            <person name="Anantharaman K."/>
            <person name="Thomas B.C."/>
            <person name="Malmstrom R."/>
            <person name="Stieglmeier M."/>
            <person name="Klingl A."/>
            <person name="Woyke T."/>
            <person name="Ryan C.M."/>
            <person name="Banfield J.F."/>
        </authorList>
    </citation>
    <scope>NUCLEOTIDE SEQUENCE [LARGE SCALE GENOMIC DNA]</scope>
    <source>
        <strain evidence="1">CG11_big_fil_rev_8_21_14_0_20_39_34</strain>
    </source>
</reference>
<comment type="caution">
    <text evidence="1">The sequence shown here is derived from an EMBL/GenBank/DDBJ whole genome shotgun (WGS) entry which is preliminary data.</text>
</comment>
<organism evidence="1 2">
    <name type="scientific">Candidatus Magasanikbacteria bacterium CG11_big_fil_rev_8_21_14_0_20_39_34</name>
    <dbReference type="NCBI Taxonomy" id="1974653"/>
    <lineage>
        <taxon>Bacteria</taxon>
        <taxon>Candidatus Magasanikiibacteriota</taxon>
    </lineage>
</organism>
<accession>A0A2H0N4X2</accession>
<gene>
    <name evidence="1" type="ORF">COV59_02085</name>
</gene>